<dbReference type="Proteomes" id="UP001320876">
    <property type="component" value="Unassembled WGS sequence"/>
</dbReference>
<keyword evidence="1" id="KW-1133">Transmembrane helix</keyword>
<keyword evidence="1" id="KW-0812">Transmembrane</keyword>
<feature type="transmembrane region" description="Helical" evidence="1">
    <location>
        <begin position="7"/>
        <end position="29"/>
    </location>
</feature>
<reference evidence="2 3" key="1">
    <citation type="submission" date="2022-10" db="EMBL/GenBank/DDBJ databases">
        <title>Luteolibacter arcticus strain CCTCC AB 2014275, whole genome shotgun sequencing project.</title>
        <authorList>
            <person name="Zhao G."/>
            <person name="Shen L."/>
        </authorList>
    </citation>
    <scope>NUCLEOTIDE SEQUENCE [LARGE SCALE GENOMIC DNA]</scope>
    <source>
        <strain evidence="2 3">CCTCC AB 2014275</strain>
    </source>
</reference>
<comment type="caution">
    <text evidence="2">The sequence shown here is derived from an EMBL/GenBank/DDBJ whole genome shotgun (WGS) entry which is preliminary data.</text>
</comment>
<keyword evidence="1" id="KW-0472">Membrane</keyword>
<protein>
    <submittedName>
        <fullName evidence="2">Uncharacterized protein</fullName>
    </submittedName>
</protein>
<evidence type="ECO:0000256" key="1">
    <source>
        <dbReference type="SAM" id="Phobius"/>
    </source>
</evidence>
<name>A0ABT3GBG8_9BACT</name>
<proteinExistence type="predicted"/>
<feature type="transmembrane region" description="Helical" evidence="1">
    <location>
        <begin position="84"/>
        <end position="107"/>
    </location>
</feature>
<gene>
    <name evidence="2" type="ORF">OKA05_00250</name>
</gene>
<accession>A0ABT3GBG8</accession>
<keyword evidence="3" id="KW-1185">Reference proteome</keyword>
<organism evidence="2 3">
    <name type="scientific">Luteolibacter arcticus</name>
    <dbReference type="NCBI Taxonomy" id="1581411"/>
    <lineage>
        <taxon>Bacteria</taxon>
        <taxon>Pseudomonadati</taxon>
        <taxon>Verrucomicrobiota</taxon>
        <taxon>Verrucomicrobiia</taxon>
        <taxon>Verrucomicrobiales</taxon>
        <taxon>Verrucomicrobiaceae</taxon>
        <taxon>Luteolibacter</taxon>
    </lineage>
</organism>
<sequence>MLLNRRHFLICFVSACIAFVPVIYFGGLIVCIEPVSALMLHIGSGLLSIWIAIHVLIYTAAFLGIGSASYAIIRRIPSKLAREFSVVALLTLPIWSSFARVITYSSLQGRGGTYNFWEAVDRYVEKRH</sequence>
<dbReference type="EMBL" id="JAPDDT010000001">
    <property type="protein sequence ID" value="MCW1920962.1"/>
    <property type="molecule type" value="Genomic_DNA"/>
</dbReference>
<evidence type="ECO:0000313" key="3">
    <source>
        <dbReference type="Proteomes" id="UP001320876"/>
    </source>
</evidence>
<evidence type="ECO:0000313" key="2">
    <source>
        <dbReference type="EMBL" id="MCW1920962.1"/>
    </source>
</evidence>
<feature type="transmembrane region" description="Helical" evidence="1">
    <location>
        <begin position="49"/>
        <end position="72"/>
    </location>
</feature>